<evidence type="ECO:0000313" key="2">
    <source>
        <dbReference type="Proteomes" id="UP000280073"/>
    </source>
</evidence>
<organism evidence="1 2">
    <name type="scientific">Acinetobacter baumannii</name>
    <dbReference type="NCBI Taxonomy" id="470"/>
    <lineage>
        <taxon>Bacteria</taxon>
        <taxon>Pseudomonadati</taxon>
        <taxon>Pseudomonadota</taxon>
        <taxon>Gammaproteobacteria</taxon>
        <taxon>Moraxellales</taxon>
        <taxon>Moraxellaceae</taxon>
        <taxon>Acinetobacter</taxon>
        <taxon>Acinetobacter calcoaceticus/baumannii complex</taxon>
    </lineage>
</organism>
<comment type="caution">
    <text evidence="1">The sequence shown here is derived from an EMBL/GenBank/DDBJ whole genome shotgun (WGS) entry which is preliminary data.</text>
</comment>
<evidence type="ECO:0000313" key="1">
    <source>
        <dbReference type="EMBL" id="RSR19986.1"/>
    </source>
</evidence>
<dbReference type="EMBL" id="RFDI01002399">
    <property type="protein sequence ID" value="RSR19986.1"/>
    <property type="molecule type" value="Genomic_DNA"/>
</dbReference>
<dbReference type="AlphaFoldDB" id="A0A3R9TH96"/>
<accession>A0A3R9TH96</accession>
<reference evidence="1 2" key="1">
    <citation type="submission" date="2018-10" db="EMBL/GenBank/DDBJ databases">
        <title>GWAS and RNA-Seq identify cryptic mechanisms of antimicrobial resistance in Acinetobacter baumannii.</title>
        <authorList>
            <person name="Sahl J.W."/>
        </authorList>
    </citation>
    <scope>NUCLEOTIDE SEQUENCE [LARGE SCALE GENOMIC DNA]</scope>
    <source>
        <strain evidence="1 2">TG28175</strain>
    </source>
</reference>
<protein>
    <submittedName>
        <fullName evidence="1">Rrf2 family transcriptional regulator</fullName>
    </submittedName>
</protein>
<feature type="non-terminal residue" evidence="1">
    <location>
        <position position="1"/>
    </location>
</feature>
<name>A0A3R9TH96_ACIBA</name>
<dbReference type="Proteomes" id="UP000280073">
    <property type="component" value="Unassembled WGS sequence"/>
</dbReference>
<gene>
    <name evidence="1" type="ORF">EA686_27815</name>
</gene>
<proteinExistence type="predicted"/>
<sequence>DRFGRYAPDVFFSDVNGWINERIEGRTAKMRKSKISRDTPD</sequence>